<feature type="transmembrane region" description="Helical" evidence="8">
    <location>
        <begin position="216"/>
        <end position="237"/>
    </location>
</feature>
<evidence type="ECO:0000256" key="5">
    <source>
        <dbReference type="ARBA" id="ARBA00022692"/>
    </source>
</evidence>
<dbReference type="InterPro" id="IPR000620">
    <property type="entry name" value="EamA_dom"/>
</dbReference>
<comment type="caution">
    <text evidence="10">The sequence shown here is derived from an EMBL/GenBank/DDBJ whole genome shotgun (WGS) entry which is preliminary data.</text>
</comment>
<dbReference type="Proteomes" id="UP000663792">
    <property type="component" value="Unassembled WGS sequence"/>
</dbReference>
<feature type="transmembrane region" description="Helical" evidence="8">
    <location>
        <begin position="244"/>
        <end position="264"/>
    </location>
</feature>
<accession>A0A938Y549</accession>
<keyword evidence="4" id="KW-1003">Cell membrane</keyword>
<dbReference type="AlphaFoldDB" id="A0A938Y549"/>
<reference evidence="10" key="1">
    <citation type="submission" date="2021-01" db="EMBL/GenBank/DDBJ databases">
        <title>YIM 132084 draft genome.</title>
        <authorList>
            <person name="An D."/>
        </authorList>
    </citation>
    <scope>NUCLEOTIDE SEQUENCE</scope>
    <source>
        <strain evidence="10">YIM 132084</strain>
    </source>
</reference>
<feature type="transmembrane region" description="Helical" evidence="8">
    <location>
        <begin position="49"/>
        <end position="70"/>
    </location>
</feature>
<evidence type="ECO:0000256" key="8">
    <source>
        <dbReference type="SAM" id="Phobius"/>
    </source>
</evidence>
<feature type="transmembrane region" description="Helical" evidence="8">
    <location>
        <begin position="270"/>
        <end position="288"/>
    </location>
</feature>
<evidence type="ECO:0000313" key="11">
    <source>
        <dbReference type="Proteomes" id="UP000663792"/>
    </source>
</evidence>
<keyword evidence="3" id="KW-0813">Transport</keyword>
<feature type="transmembrane region" description="Helical" evidence="8">
    <location>
        <begin position="16"/>
        <end position="37"/>
    </location>
</feature>
<evidence type="ECO:0000256" key="2">
    <source>
        <dbReference type="ARBA" id="ARBA00007362"/>
    </source>
</evidence>
<evidence type="ECO:0000256" key="1">
    <source>
        <dbReference type="ARBA" id="ARBA00004651"/>
    </source>
</evidence>
<dbReference type="NCBIfam" id="TIGR00688">
    <property type="entry name" value="rarD"/>
    <property type="match status" value="1"/>
</dbReference>
<evidence type="ECO:0000256" key="3">
    <source>
        <dbReference type="ARBA" id="ARBA00022448"/>
    </source>
</evidence>
<keyword evidence="5 8" id="KW-0812">Transmembrane</keyword>
<keyword evidence="6 8" id="KW-1133">Transmembrane helix</keyword>
<evidence type="ECO:0000256" key="7">
    <source>
        <dbReference type="ARBA" id="ARBA00023136"/>
    </source>
</evidence>
<evidence type="ECO:0000259" key="9">
    <source>
        <dbReference type="Pfam" id="PF00892"/>
    </source>
</evidence>
<proteinExistence type="inferred from homology"/>
<evidence type="ECO:0000256" key="4">
    <source>
        <dbReference type="ARBA" id="ARBA00022475"/>
    </source>
</evidence>
<feature type="domain" description="EamA" evidence="9">
    <location>
        <begin position="157"/>
        <end position="287"/>
    </location>
</feature>
<gene>
    <name evidence="10" type="primary">rarD</name>
    <name evidence="10" type="ORF">JL106_02925</name>
</gene>
<feature type="transmembrane region" description="Helical" evidence="8">
    <location>
        <begin position="103"/>
        <end position="125"/>
    </location>
</feature>
<organism evidence="10 11">
    <name type="scientific">Nakamurella leprariae</name>
    <dbReference type="NCBI Taxonomy" id="2803911"/>
    <lineage>
        <taxon>Bacteria</taxon>
        <taxon>Bacillati</taxon>
        <taxon>Actinomycetota</taxon>
        <taxon>Actinomycetes</taxon>
        <taxon>Nakamurellales</taxon>
        <taxon>Nakamurellaceae</taxon>
        <taxon>Nakamurella</taxon>
    </lineage>
</organism>
<dbReference type="Gene3D" id="1.10.3730.20">
    <property type="match status" value="1"/>
</dbReference>
<dbReference type="PANTHER" id="PTHR22911">
    <property type="entry name" value="ACYL-MALONYL CONDENSING ENZYME-RELATED"/>
    <property type="match status" value="1"/>
</dbReference>
<dbReference type="Pfam" id="PF00892">
    <property type="entry name" value="EamA"/>
    <property type="match status" value="2"/>
</dbReference>
<dbReference type="InterPro" id="IPR037185">
    <property type="entry name" value="EmrE-like"/>
</dbReference>
<evidence type="ECO:0000256" key="6">
    <source>
        <dbReference type="ARBA" id="ARBA00022989"/>
    </source>
</evidence>
<feature type="transmembrane region" description="Helical" evidence="8">
    <location>
        <begin position="132"/>
        <end position="150"/>
    </location>
</feature>
<feature type="domain" description="EamA" evidence="9">
    <location>
        <begin position="14"/>
        <end position="148"/>
    </location>
</feature>
<dbReference type="EMBL" id="JAERWK010000005">
    <property type="protein sequence ID" value="MBM9466231.1"/>
    <property type="molecule type" value="Genomic_DNA"/>
</dbReference>
<dbReference type="SUPFAM" id="SSF103481">
    <property type="entry name" value="Multidrug resistance efflux transporter EmrE"/>
    <property type="match status" value="2"/>
</dbReference>
<sequence>MVRSDTGGAPVDRRGLLLGLTAYLMWGLFPLWFPLLAPAGAGEILAHRMIWSFVCMAVVTSLMTGWRPLWRLGPRQWLMLAAAAVLIAVNWGVYIWAVNAGHVVDAALGYFINPLITVALGVLVFRERLRRAQWVSVGLGTAAVVVLVVGSGSAPWTALVLATSFGLYGAIKKVVRAAPTVSMTAEGLIQLVPAAVFLVVLQVHGGGTLDRGAGHLALLAVTGLLTCLPLLAFAGAAQRLPFTVLGGLQYLGPVLQLLLGVLWFDETMPPYRWAGFVIIWLALVVLSLDAVRTARRGRAPA</sequence>
<comment type="subcellular location">
    <subcellularLocation>
        <location evidence="1">Cell membrane</location>
        <topology evidence="1">Multi-pass membrane protein</topology>
    </subcellularLocation>
</comment>
<dbReference type="InterPro" id="IPR004626">
    <property type="entry name" value="RarD"/>
</dbReference>
<dbReference type="GO" id="GO:0005886">
    <property type="term" value="C:plasma membrane"/>
    <property type="evidence" value="ECO:0007669"/>
    <property type="project" value="UniProtKB-SubCell"/>
</dbReference>
<evidence type="ECO:0000313" key="10">
    <source>
        <dbReference type="EMBL" id="MBM9466231.1"/>
    </source>
</evidence>
<keyword evidence="11" id="KW-1185">Reference proteome</keyword>
<keyword evidence="7 8" id="KW-0472">Membrane</keyword>
<feature type="transmembrane region" description="Helical" evidence="8">
    <location>
        <begin position="77"/>
        <end position="97"/>
    </location>
</feature>
<dbReference type="PANTHER" id="PTHR22911:SF137">
    <property type="entry name" value="SOLUTE CARRIER FAMILY 35 MEMBER G2-RELATED"/>
    <property type="match status" value="1"/>
</dbReference>
<name>A0A938Y549_9ACTN</name>
<protein>
    <submittedName>
        <fullName evidence="10">EamA family transporter RarD</fullName>
    </submittedName>
</protein>
<feature type="transmembrane region" description="Helical" evidence="8">
    <location>
        <begin position="187"/>
        <end position="204"/>
    </location>
</feature>
<feature type="transmembrane region" description="Helical" evidence="8">
    <location>
        <begin position="156"/>
        <end position="175"/>
    </location>
</feature>
<comment type="similarity">
    <text evidence="2">Belongs to the EamA transporter family.</text>
</comment>